<reference evidence="3" key="2">
    <citation type="journal article" date="2021" name="World Allergy Organ. J.">
        <title>Chromosome-level assembly of Dermatophagoides farinae genome and transcriptome reveals two novel allergens Der f 37 and Der f 39.</title>
        <authorList>
            <person name="Chen J."/>
            <person name="Cai Z."/>
            <person name="Fan D."/>
            <person name="Hu J."/>
            <person name="Hou Y."/>
            <person name="He Y."/>
            <person name="Zhang Z."/>
            <person name="Zhao Z."/>
            <person name="Gao P."/>
            <person name="Hu W."/>
            <person name="Sun J."/>
            <person name="Li J."/>
            <person name="Ji K."/>
        </authorList>
    </citation>
    <scope>NUCLEOTIDE SEQUENCE</scope>
    <source>
        <strain evidence="3">JKM2019</strain>
    </source>
</reference>
<dbReference type="InterPro" id="IPR012337">
    <property type="entry name" value="RNaseH-like_sf"/>
</dbReference>
<dbReference type="PANTHER" id="PTHR19446">
    <property type="entry name" value="REVERSE TRANSCRIPTASES"/>
    <property type="match status" value="1"/>
</dbReference>
<dbReference type="GO" id="GO:0071897">
    <property type="term" value="P:DNA biosynthetic process"/>
    <property type="evidence" value="ECO:0007669"/>
    <property type="project" value="UniProtKB-ARBA"/>
</dbReference>
<evidence type="ECO:0008006" key="4">
    <source>
        <dbReference type="Google" id="ProtNLM"/>
    </source>
</evidence>
<feature type="domain" description="Reverse transcriptase" evidence="1">
    <location>
        <begin position="122"/>
        <end position="390"/>
    </location>
</feature>
<dbReference type="EMBL" id="SDOV01000001">
    <property type="protein sequence ID" value="KAH7645972.1"/>
    <property type="molecule type" value="Genomic_DNA"/>
</dbReference>
<dbReference type="CDD" id="cd01650">
    <property type="entry name" value="RT_nLTR_like"/>
    <property type="match status" value="1"/>
</dbReference>
<dbReference type="GO" id="GO:0042575">
    <property type="term" value="C:DNA polymerase complex"/>
    <property type="evidence" value="ECO:0007669"/>
    <property type="project" value="UniProtKB-ARBA"/>
</dbReference>
<dbReference type="AlphaFoldDB" id="A0A9D4P8M8"/>
<evidence type="ECO:0000259" key="2">
    <source>
        <dbReference type="PROSITE" id="PS50879"/>
    </source>
</evidence>
<dbReference type="CDD" id="cd09276">
    <property type="entry name" value="Rnase_HI_RT_non_LTR"/>
    <property type="match status" value="1"/>
</dbReference>
<dbReference type="GO" id="GO:0004523">
    <property type="term" value="F:RNA-DNA hybrid ribonuclease activity"/>
    <property type="evidence" value="ECO:0007669"/>
    <property type="project" value="InterPro"/>
</dbReference>
<dbReference type="InterPro" id="IPR002156">
    <property type="entry name" value="RNaseH_domain"/>
</dbReference>
<dbReference type="InterPro" id="IPR036397">
    <property type="entry name" value="RNaseH_sf"/>
</dbReference>
<dbReference type="Pfam" id="PF00078">
    <property type="entry name" value="RVT_1"/>
    <property type="match status" value="1"/>
</dbReference>
<dbReference type="Gene3D" id="3.30.420.10">
    <property type="entry name" value="Ribonuclease H-like superfamily/Ribonuclease H"/>
    <property type="match status" value="1"/>
</dbReference>
<dbReference type="PROSITE" id="PS50879">
    <property type="entry name" value="RNASE_H_1"/>
    <property type="match status" value="1"/>
</dbReference>
<dbReference type="Proteomes" id="UP000828236">
    <property type="component" value="Unassembled WGS sequence"/>
</dbReference>
<gene>
    <name evidence="3" type="ORF">HUG17_1510</name>
</gene>
<dbReference type="InterPro" id="IPR000477">
    <property type="entry name" value="RT_dom"/>
</dbReference>
<comment type="caution">
    <text evidence="3">The sequence shown here is derived from an EMBL/GenBank/DDBJ whole genome shotgun (WGS) entry which is preliminary data.</text>
</comment>
<name>A0A9D4P8M8_DERFA</name>
<accession>A0A9D4P8M8</accession>
<dbReference type="InterPro" id="IPR043502">
    <property type="entry name" value="DNA/RNA_pol_sf"/>
</dbReference>
<dbReference type="PROSITE" id="PS50878">
    <property type="entry name" value="RT_POL"/>
    <property type="match status" value="1"/>
</dbReference>
<dbReference type="SUPFAM" id="SSF53098">
    <property type="entry name" value="Ribonuclease H-like"/>
    <property type="match status" value="1"/>
</dbReference>
<protein>
    <recommendedName>
        <fullName evidence="4">RNA-directed DNA polymerase from mobile element jockey</fullName>
    </recommendedName>
</protein>
<evidence type="ECO:0000259" key="1">
    <source>
        <dbReference type="PROSITE" id="PS50878"/>
    </source>
</evidence>
<sequence>MNKEDVWKKVYRYCKNPSSTNHTLKTVQKDDSTWTISTSETALFLLQKFFPDKYNDNHSSIHRQYQQLCSTNNDFPITRKEVDFAVNIEKDNKSPGSDAISAAIIKQIHHMYPSLLLVLFNKCLSFGVFPNCWKKAVVKLIPKNDGNTYKTYRPISLLSVMGKILEGVIARRLQHFLVTNHFLSSRQFGFLPQKSAELALNSIVSKINDLYDCNNFGFVVSLDISGAFDAARYDIILGSLRRFSVPPNIYAIIVDYFCDRLVELPLMDHTSSKIATGGTPQGGKISPLLWNVLLDDLLKLSLPTGCFLQAYADDCLLICEHRDIEICATLTNNVLAMISDWGTYNDLVFNPVKTKCMLVTKRRKFNLPQIIMNGHLLSLVSSMKILGLVIDSKLTWNGHIDFVESKALKIYNFIKRKFGSRWGLSYDVLRTVYLQAIEPMILYACPVWRSVLCNVTKRNRLLSLQRRFAIGMIRAYRTVSLEASLVIANIVPIDLKIQYWSEVFDAKNYPSLMFGSYQLPLNYADTIHPALITSFDVHGIDDGNMEFCCASHNYYIFTDGSKIDGLVGASFVAFYRNDCRPVAVQSFRLADQCTVFQAEILAIKKAFEWIVANNIVDVQIISDSKSAIQSICKIYSYNRIVQEIFRTIAGYCNHLCLAWTRSHSGNYGNDLADFYAKKATLLPIIDYDQPSFTNVYRNFQSNMYGNWQQSWDVAMNGRITKMFFPTIQSRLKSKLQPNFVVTQFVSNHGKFGEYLSRFGQNNSSCSFCLSSMQSSLHLLLECPAFNLERSRFMINAKFNNVDVSAWLQDEALPLFLVYINFIYSSLIMQ</sequence>
<dbReference type="Pfam" id="PF00075">
    <property type="entry name" value="RNase_H"/>
    <property type="match status" value="1"/>
</dbReference>
<dbReference type="GO" id="GO:0003676">
    <property type="term" value="F:nucleic acid binding"/>
    <property type="evidence" value="ECO:0007669"/>
    <property type="project" value="InterPro"/>
</dbReference>
<dbReference type="SUPFAM" id="SSF56672">
    <property type="entry name" value="DNA/RNA polymerases"/>
    <property type="match status" value="1"/>
</dbReference>
<proteinExistence type="predicted"/>
<evidence type="ECO:0000313" key="3">
    <source>
        <dbReference type="EMBL" id="KAH7645972.1"/>
    </source>
</evidence>
<reference evidence="3" key="1">
    <citation type="submission" date="2020-06" db="EMBL/GenBank/DDBJ databases">
        <authorList>
            <person name="Ji K."/>
            <person name="Li J."/>
        </authorList>
    </citation>
    <scope>NUCLEOTIDE SEQUENCE</scope>
    <source>
        <strain evidence="3">JKM2019</strain>
        <tissue evidence="3">Whole body</tissue>
    </source>
</reference>
<feature type="domain" description="RNase H type-1" evidence="2">
    <location>
        <begin position="550"/>
        <end position="681"/>
    </location>
</feature>
<organism evidence="3">
    <name type="scientific">Dermatophagoides farinae</name>
    <name type="common">American house dust mite</name>
    <dbReference type="NCBI Taxonomy" id="6954"/>
    <lineage>
        <taxon>Eukaryota</taxon>
        <taxon>Metazoa</taxon>
        <taxon>Ecdysozoa</taxon>
        <taxon>Arthropoda</taxon>
        <taxon>Chelicerata</taxon>
        <taxon>Arachnida</taxon>
        <taxon>Acari</taxon>
        <taxon>Acariformes</taxon>
        <taxon>Sarcoptiformes</taxon>
        <taxon>Astigmata</taxon>
        <taxon>Psoroptidia</taxon>
        <taxon>Analgoidea</taxon>
        <taxon>Pyroglyphidae</taxon>
        <taxon>Dermatophagoidinae</taxon>
        <taxon>Dermatophagoides</taxon>
    </lineage>
</organism>